<feature type="region of interest" description="Disordered" evidence="4">
    <location>
        <begin position="618"/>
        <end position="637"/>
    </location>
</feature>
<dbReference type="FunFam" id="3.20.20.80:FF:000131">
    <property type="entry name" value="Glycoside hydrolase superfamily"/>
    <property type="match status" value="1"/>
</dbReference>
<dbReference type="GO" id="GO:0050295">
    <property type="term" value="F:steryl-beta-glucosidase activity"/>
    <property type="evidence" value="ECO:0007669"/>
    <property type="project" value="TreeGrafter"/>
</dbReference>
<dbReference type="Pfam" id="PF18564">
    <property type="entry name" value="Glyco_hydro_5_C"/>
    <property type="match status" value="1"/>
</dbReference>
<evidence type="ECO:0000313" key="7">
    <source>
        <dbReference type="EMBL" id="KAK5533551.1"/>
    </source>
</evidence>
<keyword evidence="8" id="KW-1185">Reference proteome</keyword>
<evidence type="ECO:0000256" key="3">
    <source>
        <dbReference type="ARBA" id="ARBA00023295"/>
    </source>
</evidence>
<protein>
    <recommendedName>
        <fullName evidence="9">Glycosyl hydrolase</fullName>
    </recommendedName>
</protein>
<reference evidence="7 8" key="1">
    <citation type="submission" date="2023-06" db="EMBL/GenBank/DDBJ databases">
        <title>Black Yeasts Isolated from many extreme environments.</title>
        <authorList>
            <person name="Coleine C."/>
            <person name="Stajich J.E."/>
            <person name="Selbmann L."/>
        </authorList>
    </citation>
    <scope>NUCLEOTIDE SEQUENCE [LARGE SCALE GENOMIC DNA]</scope>
    <source>
        <strain evidence="7 8">CCFEE 5887</strain>
    </source>
</reference>
<keyword evidence="3" id="KW-0326">Glycosidase</keyword>
<sequence length="768" mass="86758">MAAQGLRIDGIRIRDSKDREVTFRGINVAGDSKFPRHPDQPSNEPKGFFDTDNISFVGRPFTEDEARVHFARLKRWGYNVIRYIFTWEALEPSGPGQYDEDFIDHTIKILRIAKDYGMYVFMDPHQDVWSRFTGGSGAPKWTLHACGLDPETFTANQAAVVHNTSPDPAKFPKMLWPTNYTRLATQVTFTLFYAGRDFAPNAIIDGKNIQDYLTDHFIAACAHLAQRIHDAGGLEDECIIGWETMNEPHRGLIGWEDIDALPDDLKMRKGTCPTPWQAMLTGAGRAAEIDVYDFNTFGPYKSGRELVDPEGVSAWLSKDWDDTRYGWKRDPGWKLGECIWAQNGVWDPTQDQLLKRDYFSSIPKSGTKLDYERFTNIYYMNHYRKYRDAIRAIHKDCIVLLQSAVLEIPPRIKDTADDEKRIIFASHYYDGITLIQKHWNKYYNVDIFGLLRHKYSNPAFAVRLGQTAIRNCLRDQLRAIRDEGMEHLGEHPTLFTEIGIPFDMDDKYAYKTGDYSSQTSALDANHYALEGSGAQGYTLWTYVGQNNHRWGDMWNGEDLSIVSLDDQILPSSSSMSSLTPANQSTTSLGQKSGSYSGTTLSESSTVNPSNLRDVLKHPEIVQKPSSAPSDLTSNPGLRSAEAYVRPSPIATVGDVVKYGFDLRSVTFTFQLIADRATKEDIPTEIFLPEFHYPSGKTTVEVSGGRWRIDVLDVDGESMQVMKWWHGAGEQSMTVKGVKRKPGALEEEADADAGYLDSMRSTVENCSVM</sequence>
<feature type="domain" description="Glycoside hydrolase family 5 C-terminal" evidence="6">
    <location>
        <begin position="645"/>
        <end position="734"/>
    </location>
</feature>
<dbReference type="EMBL" id="JAXLQG010000013">
    <property type="protein sequence ID" value="KAK5533551.1"/>
    <property type="molecule type" value="Genomic_DNA"/>
</dbReference>
<dbReference type="InterPro" id="IPR001547">
    <property type="entry name" value="Glyco_hydro_5"/>
</dbReference>
<dbReference type="InterPro" id="IPR017853">
    <property type="entry name" value="GH"/>
</dbReference>
<dbReference type="PANTHER" id="PTHR31308:SF5">
    <property type="entry name" value="ERGOSTERYL-BETA-GLUCOSIDASE"/>
    <property type="match status" value="1"/>
</dbReference>
<dbReference type="FunFam" id="3.20.20.80:FF:000174">
    <property type="entry name" value="YIR007W-like protein"/>
    <property type="match status" value="1"/>
</dbReference>
<feature type="compositionally biased region" description="Polar residues" evidence="4">
    <location>
        <begin position="623"/>
        <end position="636"/>
    </location>
</feature>
<evidence type="ECO:0000313" key="8">
    <source>
        <dbReference type="Proteomes" id="UP001345827"/>
    </source>
</evidence>
<evidence type="ECO:0000259" key="5">
    <source>
        <dbReference type="Pfam" id="PF00150"/>
    </source>
</evidence>
<organism evidence="7 8">
    <name type="scientific">Vermiconidia calcicola</name>
    <dbReference type="NCBI Taxonomy" id="1690605"/>
    <lineage>
        <taxon>Eukaryota</taxon>
        <taxon>Fungi</taxon>
        <taxon>Dikarya</taxon>
        <taxon>Ascomycota</taxon>
        <taxon>Pezizomycotina</taxon>
        <taxon>Dothideomycetes</taxon>
        <taxon>Dothideomycetidae</taxon>
        <taxon>Mycosphaerellales</taxon>
        <taxon>Extremaceae</taxon>
        <taxon>Vermiconidia</taxon>
    </lineage>
</organism>
<dbReference type="AlphaFoldDB" id="A0AAV9Q2W8"/>
<feature type="region of interest" description="Disordered" evidence="4">
    <location>
        <begin position="572"/>
        <end position="610"/>
    </location>
</feature>
<gene>
    <name evidence="7" type="ORF">LTR25_007417</name>
</gene>
<dbReference type="Gene3D" id="2.60.40.1180">
    <property type="entry name" value="Golgi alpha-mannosidase II"/>
    <property type="match status" value="1"/>
</dbReference>
<name>A0AAV9Q2W8_9PEZI</name>
<comment type="caution">
    <text evidence="7">The sequence shown here is derived from an EMBL/GenBank/DDBJ whole genome shotgun (WGS) entry which is preliminary data.</text>
</comment>
<dbReference type="InterPro" id="IPR018087">
    <property type="entry name" value="Glyco_hydro_5_CS"/>
</dbReference>
<dbReference type="InterPro" id="IPR013780">
    <property type="entry name" value="Glyco_hydro_b"/>
</dbReference>
<dbReference type="Gene3D" id="3.20.20.80">
    <property type="entry name" value="Glycosidases"/>
    <property type="match status" value="2"/>
</dbReference>
<feature type="domain" description="Glycoside hydrolase family 5" evidence="5">
    <location>
        <begin position="69"/>
        <end position="258"/>
    </location>
</feature>
<evidence type="ECO:0000256" key="4">
    <source>
        <dbReference type="SAM" id="MobiDB-lite"/>
    </source>
</evidence>
<dbReference type="SUPFAM" id="SSF51445">
    <property type="entry name" value="(Trans)glycosidases"/>
    <property type="match status" value="1"/>
</dbReference>
<dbReference type="InterPro" id="IPR052066">
    <property type="entry name" value="Glycosphingolipid_Hydrolases"/>
</dbReference>
<accession>A0AAV9Q2W8</accession>
<proteinExistence type="inferred from homology"/>
<dbReference type="InterPro" id="IPR041036">
    <property type="entry name" value="GH5_C"/>
</dbReference>
<dbReference type="GO" id="GO:0000272">
    <property type="term" value="P:polysaccharide catabolic process"/>
    <property type="evidence" value="ECO:0007669"/>
    <property type="project" value="InterPro"/>
</dbReference>
<evidence type="ECO:0000256" key="2">
    <source>
        <dbReference type="ARBA" id="ARBA00022801"/>
    </source>
</evidence>
<evidence type="ECO:0000259" key="6">
    <source>
        <dbReference type="Pfam" id="PF18564"/>
    </source>
</evidence>
<feature type="compositionally biased region" description="Polar residues" evidence="4">
    <location>
        <begin position="578"/>
        <end position="610"/>
    </location>
</feature>
<comment type="similarity">
    <text evidence="1">Belongs to the glycosyl hydrolase 5 (cellulase A) family.</text>
</comment>
<keyword evidence="2" id="KW-0378">Hydrolase</keyword>
<dbReference type="Pfam" id="PF00150">
    <property type="entry name" value="Cellulase"/>
    <property type="match status" value="1"/>
</dbReference>
<evidence type="ECO:0000256" key="1">
    <source>
        <dbReference type="ARBA" id="ARBA00005641"/>
    </source>
</evidence>
<dbReference type="PROSITE" id="PS00659">
    <property type="entry name" value="GLYCOSYL_HYDROL_F5"/>
    <property type="match status" value="1"/>
</dbReference>
<dbReference type="Proteomes" id="UP001345827">
    <property type="component" value="Unassembled WGS sequence"/>
</dbReference>
<dbReference type="GO" id="GO:1904462">
    <property type="term" value="P:ergosteryl 3-beta-D-glucoside catabolic process"/>
    <property type="evidence" value="ECO:0007669"/>
    <property type="project" value="TreeGrafter"/>
</dbReference>
<dbReference type="PANTHER" id="PTHR31308">
    <property type="match status" value="1"/>
</dbReference>
<evidence type="ECO:0008006" key="9">
    <source>
        <dbReference type="Google" id="ProtNLM"/>
    </source>
</evidence>